<keyword evidence="1" id="KW-0479">Metal-binding</keyword>
<dbReference type="SMART" id="SM00849">
    <property type="entry name" value="Lactamase_B"/>
    <property type="match status" value="1"/>
</dbReference>
<dbReference type="Proteomes" id="UP001059380">
    <property type="component" value="Chromosome"/>
</dbReference>
<dbReference type="PANTHER" id="PTHR43084">
    <property type="entry name" value="PERSULFIDE DIOXYGENASE ETHE1"/>
    <property type="match status" value="1"/>
</dbReference>
<accession>A0A9J7BJ82</accession>
<dbReference type="InterPro" id="IPR044528">
    <property type="entry name" value="POD-like_MBL-fold"/>
</dbReference>
<evidence type="ECO:0000313" key="3">
    <source>
        <dbReference type="EMBL" id="UWZ81850.1"/>
    </source>
</evidence>
<dbReference type="Gene3D" id="3.60.15.10">
    <property type="entry name" value="Ribonuclease Z/Hydroxyacylglutathione hydrolase-like"/>
    <property type="match status" value="1"/>
</dbReference>
<dbReference type="InterPro" id="IPR051682">
    <property type="entry name" value="Mito_Persulfide_Diox"/>
</dbReference>
<dbReference type="GO" id="GO:0006749">
    <property type="term" value="P:glutathione metabolic process"/>
    <property type="evidence" value="ECO:0007669"/>
    <property type="project" value="InterPro"/>
</dbReference>
<dbReference type="GO" id="GO:0070813">
    <property type="term" value="P:hydrogen sulfide metabolic process"/>
    <property type="evidence" value="ECO:0007669"/>
    <property type="project" value="TreeGrafter"/>
</dbReference>
<feature type="domain" description="Rhodanese" evidence="2">
    <location>
        <begin position="372"/>
        <end position="459"/>
    </location>
</feature>
<dbReference type="RefSeq" id="WP_260790784.1">
    <property type="nucleotide sequence ID" value="NZ_CP093313.1"/>
</dbReference>
<dbReference type="SUPFAM" id="SSF56281">
    <property type="entry name" value="Metallo-hydrolase/oxidoreductase"/>
    <property type="match status" value="1"/>
</dbReference>
<dbReference type="Pfam" id="PF00581">
    <property type="entry name" value="Rhodanese"/>
    <property type="match status" value="2"/>
</dbReference>
<dbReference type="InterPro" id="IPR036873">
    <property type="entry name" value="Rhodanese-like_dom_sf"/>
</dbReference>
<organism evidence="3 4">
    <name type="scientific">Occallatibacter riparius</name>
    <dbReference type="NCBI Taxonomy" id="1002689"/>
    <lineage>
        <taxon>Bacteria</taxon>
        <taxon>Pseudomonadati</taxon>
        <taxon>Acidobacteriota</taxon>
        <taxon>Terriglobia</taxon>
        <taxon>Terriglobales</taxon>
        <taxon>Acidobacteriaceae</taxon>
        <taxon>Occallatibacter</taxon>
    </lineage>
</organism>
<evidence type="ECO:0000313" key="4">
    <source>
        <dbReference type="Proteomes" id="UP001059380"/>
    </source>
</evidence>
<evidence type="ECO:0000259" key="2">
    <source>
        <dbReference type="PROSITE" id="PS50206"/>
    </source>
</evidence>
<gene>
    <name evidence="3" type="ORF">MOP44_14800</name>
</gene>
<dbReference type="KEGG" id="orp:MOP44_14800"/>
<proteinExistence type="predicted"/>
<dbReference type="PROSITE" id="PS50206">
    <property type="entry name" value="RHODANESE_3"/>
    <property type="match status" value="2"/>
</dbReference>
<sequence length="459" mass="49673">MEIDRFYLGCLAHASYLIWDGGEAAVVDPQRDVDIYVEAARSRGVEIRWIFETHLHADFVSGHVELAERTGATICLGEGSGAGFAHRSLADGEEILFGSGLLRVMATPGHTEESICIAAVDPAKEPQPFAVMTGDTLFVGDVGRPDLSDRHTPQELAGMLYDSVHQKLLLLPDDALAYPAHGAGSLCGKQMSADASSTIGRERRSNYALQAKSREQFVELLTSDLPARPAYFHDEVQRNRAGAASLSDQKPLEGLTPEALRRAMADPEAVVLDTRPVMQFACAHIPGSVHIGLSGQFASWAARLIGLAASVVLVTEDEKAIEESRTRLARVGMENVIGFLQGGLVRWIQAGYAVNYVPQVSVQEVAEWRAREDGSPTILDVREAGERSTGSLAGSINIPLGQLPTRTAELDRSRMLFVHCKGGYRSSAATSLLQRMGFENIANMTGGFDAWQTAFPEIT</sequence>
<dbReference type="GO" id="GO:0050313">
    <property type="term" value="F:sulfur dioxygenase activity"/>
    <property type="evidence" value="ECO:0007669"/>
    <property type="project" value="InterPro"/>
</dbReference>
<dbReference type="SUPFAM" id="SSF52821">
    <property type="entry name" value="Rhodanese/Cell cycle control phosphatase"/>
    <property type="match status" value="2"/>
</dbReference>
<feature type="domain" description="Rhodanese" evidence="2">
    <location>
        <begin position="265"/>
        <end position="356"/>
    </location>
</feature>
<dbReference type="FunFam" id="3.60.15.10:FF:000030">
    <property type="entry name" value="Metallo-beta-lactamase family protein"/>
    <property type="match status" value="1"/>
</dbReference>
<name>A0A9J7BJ82_9BACT</name>
<keyword evidence="4" id="KW-1185">Reference proteome</keyword>
<dbReference type="InterPro" id="IPR001279">
    <property type="entry name" value="Metallo-B-lactamas"/>
</dbReference>
<dbReference type="InterPro" id="IPR036866">
    <property type="entry name" value="RibonucZ/Hydroxyglut_hydro"/>
</dbReference>
<dbReference type="EMBL" id="CP093313">
    <property type="protein sequence ID" value="UWZ81850.1"/>
    <property type="molecule type" value="Genomic_DNA"/>
</dbReference>
<dbReference type="SMART" id="SM00450">
    <property type="entry name" value="RHOD"/>
    <property type="match status" value="2"/>
</dbReference>
<dbReference type="AlphaFoldDB" id="A0A9J7BJ82"/>
<protein>
    <submittedName>
        <fullName evidence="3">MBL fold metallo-hydrolase</fullName>
    </submittedName>
</protein>
<dbReference type="PANTHER" id="PTHR43084:SF1">
    <property type="entry name" value="PERSULFIDE DIOXYGENASE ETHE1, MITOCHONDRIAL"/>
    <property type="match status" value="1"/>
</dbReference>
<evidence type="ECO:0000256" key="1">
    <source>
        <dbReference type="ARBA" id="ARBA00022723"/>
    </source>
</evidence>
<reference evidence="3" key="1">
    <citation type="submission" date="2021-04" db="EMBL/GenBank/DDBJ databases">
        <title>Phylogenetic analysis of Acidobacteriaceae.</title>
        <authorList>
            <person name="Qiu L."/>
            <person name="Zhang Q."/>
        </authorList>
    </citation>
    <scope>NUCLEOTIDE SEQUENCE</scope>
    <source>
        <strain evidence="3">DSM 25168</strain>
    </source>
</reference>
<dbReference type="CDD" id="cd07724">
    <property type="entry name" value="POD-like_MBL-fold"/>
    <property type="match status" value="1"/>
</dbReference>
<dbReference type="Gene3D" id="3.40.250.10">
    <property type="entry name" value="Rhodanese-like domain"/>
    <property type="match status" value="2"/>
</dbReference>
<dbReference type="InterPro" id="IPR001763">
    <property type="entry name" value="Rhodanese-like_dom"/>
</dbReference>
<dbReference type="Pfam" id="PF00753">
    <property type="entry name" value="Lactamase_B"/>
    <property type="match status" value="1"/>
</dbReference>
<dbReference type="GO" id="GO:0046872">
    <property type="term" value="F:metal ion binding"/>
    <property type="evidence" value="ECO:0007669"/>
    <property type="project" value="UniProtKB-KW"/>
</dbReference>